<dbReference type="AlphaFoldDB" id="A0A1M7LNL7"/>
<feature type="domain" description="HTH tetR-type" evidence="3">
    <location>
        <begin position="6"/>
        <end position="66"/>
    </location>
</feature>
<dbReference type="InterPro" id="IPR054422">
    <property type="entry name" value="TetR-like_HI_0893_C"/>
</dbReference>
<accession>A0A1M7LNL7</accession>
<dbReference type="RefSeq" id="WP_073086625.1">
    <property type="nucleotide sequence ID" value="NZ_FRBL01000011.1"/>
</dbReference>
<gene>
    <name evidence="4" type="ORF">SAMN05444266_11154</name>
</gene>
<dbReference type="PANTHER" id="PTHR43479">
    <property type="entry name" value="ACREF/ENVCD OPERON REPRESSOR-RELATED"/>
    <property type="match status" value="1"/>
</dbReference>
<dbReference type="GO" id="GO:0003677">
    <property type="term" value="F:DNA binding"/>
    <property type="evidence" value="ECO:0007669"/>
    <property type="project" value="UniProtKB-UniRule"/>
</dbReference>
<name>A0A1M7LNL7_9BACT</name>
<dbReference type="OrthoDB" id="6430772at2"/>
<evidence type="ECO:0000256" key="1">
    <source>
        <dbReference type="ARBA" id="ARBA00023125"/>
    </source>
</evidence>
<dbReference type="SUPFAM" id="SSF46689">
    <property type="entry name" value="Homeodomain-like"/>
    <property type="match status" value="1"/>
</dbReference>
<dbReference type="Proteomes" id="UP000184420">
    <property type="component" value="Unassembled WGS sequence"/>
</dbReference>
<dbReference type="InterPro" id="IPR001647">
    <property type="entry name" value="HTH_TetR"/>
</dbReference>
<dbReference type="EMBL" id="FRBL01000011">
    <property type="protein sequence ID" value="SHM79611.1"/>
    <property type="molecule type" value="Genomic_DNA"/>
</dbReference>
<dbReference type="Pfam" id="PF00440">
    <property type="entry name" value="TetR_N"/>
    <property type="match status" value="1"/>
</dbReference>
<proteinExistence type="predicted"/>
<dbReference type="InterPro" id="IPR050624">
    <property type="entry name" value="HTH-type_Tx_Regulator"/>
</dbReference>
<dbReference type="STRING" id="1419482.SAMN05444266_11154"/>
<dbReference type="Pfam" id="PF22604">
    <property type="entry name" value="TetR_HI_0893_C"/>
    <property type="match status" value="1"/>
</dbReference>
<keyword evidence="5" id="KW-1185">Reference proteome</keyword>
<evidence type="ECO:0000256" key="2">
    <source>
        <dbReference type="PROSITE-ProRule" id="PRU00335"/>
    </source>
</evidence>
<evidence type="ECO:0000259" key="3">
    <source>
        <dbReference type="PROSITE" id="PS50977"/>
    </source>
</evidence>
<organism evidence="4 5">
    <name type="scientific">Chitinophaga jiangningensis</name>
    <dbReference type="NCBI Taxonomy" id="1419482"/>
    <lineage>
        <taxon>Bacteria</taxon>
        <taxon>Pseudomonadati</taxon>
        <taxon>Bacteroidota</taxon>
        <taxon>Chitinophagia</taxon>
        <taxon>Chitinophagales</taxon>
        <taxon>Chitinophagaceae</taxon>
        <taxon>Chitinophaga</taxon>
    </lineage>
</organism>
<dbReference type="PROSITE" id="PS50977">
    <property type="entry name" value="HTH_TETR_2"/>
    <property type="match status" value="1"/>
</dbReference>
<feature type="DNA-binding region" description="H-T-H motif" evidence="2">
    <location>
        <begin position="29"/>
        <end position="48"/>
    </location>
</feature>
<sequence>MRPKNLEKEQAIKTIALNIIATEGLENLTMQKLAAAAGISPRTIYIKYKDKEDLLIKLFIEEALGAFEKALLQDFDAGMTLEAGITKIWLNGFHYLRYNQPAFALIRHGQASPLLVKAFQEHHINEGSFFQPIHQFIQQQITAGKLVPLPYEALRAMLFAPLMDLVSEYFEHTVRPQQVITEAVLLQCCSALIKGLKL</sequence>
<evidence type="ECO:0000313" key="4">
    <source>
        <dbReference type="EMBL" id="SHM79611.1"/>
    </source>
</evidence>
<dbReference type="Gene3D" id="1.10.357.10">
    <property type="entry name" value="Tetracycline Repressor, domain 2"/>
    <property type="match status" value="1"/>
</dbReference>
<keyword evidence="1 2" id="KW-0238">DNA-binding</keyword>
<dbReference type="PANTHER" id="PTHR43479:SF11">
    <property type="entry name" value="ACREF_ENVCD OPERON REPRESSOR-RELATED"/>
    <property type="match status" value="1"/>
</dbReference>
<reference evidence="4 5" key="1">
    <citation type="submission" date="2016-11" db="EMBL/GenBank/DDBJ databases">
        <authorList>
            <person name="Jaros S."/>
            <person name="Januszkiewicz K."/>
            <person name="Wedrychowicz H."/>
        </authorList>
    </citation>
    <scope>NUCLEOTIDE SEQUENCE [LARGE SCALE GENOMIC DNA]</scope>
    <source>
        <strain evidence="4 5">DSM 27406</strain>
    </source>
</reference>
<protein>
    <submittedName>
        <fullName evidence="4">Transcriptional regulator, TetR family</fullName>
    </submittedName>
</protein>
<dbReference type="InterPro" id="IPR009057">
    <property type="entry name" value="Homeodomain-like_sf"/>
</dbReference>
<evidence type="ECO:0000313" key="5">
    <source>
        <dbReference type="Proteomes" id="UP000184420"/>
    </source>
</evidence>